<proteinExistence type="predicted"/>
<dbReference type="AlphaFoldDB" id="A0A5B7D8S2"/>
<name>A0A5B7D8S2_PORTR</name>
<keyword evidence="2" id="KW-1185">Reference proteome</keyword>
<sequence>MATVRKKLNDTVALRNDDATHGYATTILPNRSIDYLTSSFLHHLFTSNGLIGSTELPEVPIKSRRLVNDLKRGKHKKWEPIQRFSNPRQLLDLTELGLSLSFVSPKPKSYGTDDESVRY</sequence>
<organism evidence="1 2">
    <name type="scientific">Portunus trituberculatus</name>
    <name type="common">Swimming crab</name>
    <name type="synonym">Neptunus trituberculatus</name>
    <dbReference type="NCBI Taxonomy" id="210409"/>
    <lineage>
        <taxon>Eukaryota</taxon>
        <taxon>Metazoa</taxon>
        <taxon>Ecdysozoa</taxon>
        <taxon>Arthropoda</taxon>
        <taxon>Crustacea</taxon>
        <taxon>Multicrustacea</taxon>
        <taxon>Malacostraca</taxon>
        <taxon>Eumalacostraca</taxon>
        <taxon>Eucarida</taxon>
        <taxon>Decapoda</taxon>
        <taxon>Pleocyemata</taxon>
        <taxon>Brachyura</taxon>
        <taxon>Eubrachyura</taxon>
        <taxon>Portunoidea</taxon>
        <taxon>Portunidae</taxon>
        <taxon>Portuninae</taxon>
        <taxon>Portunus</taxon>
    </lineage>
</organism>
<protein>
    <submittedName>
        <fullName evidence="1">Uncharacterized protein</fullName>
    </submittedName>
</protein>
<accession>A0A5B7D8S2</accession>
<gene>
    <name evidence="1" type="ORF">E2C01_010548</name>
</gene>
<reference evidence="1 2" key="1">
    <citation type="submission" date="2019-05" db="EMBL/GenBank/DDBJ databases">
        <title>Another draft genome of Portunus trituberculatus and its Hox gene families provides insights of decapod evolution.</title>
        <authorList>
            <person name="Jeong J.-H."/>
            <person name="Song I."/>
            <person name="Kim S."/>
            <person name="Choi T."/>
            <person name="Kim D."/>
            <person name="Ryu S."/>
            <person name="Kim W."/>
        </authorList>
    </citation>
    <scope>NUCLEOTIDE SEQUENCE [LARGE SCALE GENOMIC DNA]</scope>
    <source>
        <tissue evidence="1">Muscle</tissue>
    </source>
</reference>
<evidence type="ECO:0000313" key="2">
    <source>
        <dbReference type="Proteomes" id="UP000324222"/>
    </source>
</evidence>
<comment type="caution">
    <text evidence="1">The sequence shown here is derived from an EMBL/GenBank/DDBJ whole genome shotgun (WGS) entry which is preliminary data.</text>
</comment>
<dbReference type="Proteomes" id="UP000324222">
    <property type="component" value="Unassembled WGS sequence"/>
</dbReference>
<dbReference type="EMBL" id="VSRR010000612">
    <property type="protein sequence ID" value="MPC17684.1"/>
    <property type="molecule type" value="Genomic_DNA"/>
</dbReference>
<evidence type="ECO:0000313" key="1">
    <source>
        <dbReference type="EMBL" id="MPC17684.1"/>
    </source>
</evidence>